<protein>
    <submittedName>
        <fullName evidence="4">Opacity protein-like surface antigen</fullName>
    </submittedName>
</protein>
<dbReference type="Pfam" id="PF13505">
    <property type="entry name" value="OMP_b-brl"/>
    <property type="match status" value="1"/>
</dbReference>
<accession>A0A0W0R4C5</accession>
<evidence type="ECO:0000259" key="3">
    <source>
        <dbReference type="Pfam" id="PF13505"/>
    </source>
</evidence>
<evidence type="ECO:0000313" key="4">
    <source>
        <dbReference type="EMBL" id="KTC65935.1"/>
    </source>
</evidence>
<keyword evidence="1 2" id="KW-0732">Signal</keyword>
<dbReference type="OrthoDB" id="5653282at2"/>
<keyword evidence="5" id="KW-0614">Plasmid</keyword>
<reference evidence="5 7" key="2">
    <citation type="submission" date="2018-12" db="EMBL/GenBank/DDBJ databases">
        <authorList>
            <consortium name="Pathogen Informatics"/>
        </authorList>
    </citation>
    <scope>NUCLEOTIDE SEQUENCE [LARGE SCALE GENOMIC DNA]</scope>
    <source>
        <strain evidence="5 7">NCTC12735</strain>
        <plasmid evidence="7">18</plasmid>
    </source>
</reference>
<feature type="domain" description="Outer membrane protein beta-barrel" evidence="3">
    <location>
        <begin position="5"/>
        <end position="207"/>
    </location>
</feature>
<geneLocation type="plasmid" evidence="5 7">
    <name>18</name>
</geneLocation>
<evidence type="ECO:0000313" key="7">
    <source>
        <dbReference type="Proteomes" id="UP000281170"/>
    </source>
</evidence>
<dbReference type="InterPro" id="IPR011250">
    <property type="entry name" value="OMP/PagP_B-barrel"/>
</dbReference>
<dbReference type="SUPFAM" id="SSF56925">
    <property type="entry name" value="OMPA-like"/>
    <property type="match status" value="1"/>
</dbReference>
<dbReference type="AlphaFoldDB" id="A0A0W0R4C5"/>
<evidence type="ECO:0000313" key="6">
    <source>
        <dbReference type="Proteomes" id="UP000054859"/>
    </source>
</evidence>
<keyword evidence="6" id="KW-1185">Reference proteome</keyword>
<reference evidence="4 6" key="1">
    <citation type="submission" date="2015-11" db="EMBL/GenBank/DDBJ databases">
        <title>Identification of large and diverse effector repertoires of 38 Legionella species.</title>
        <authorList>
            <person name="Burstein D."/>
            <person name="Amaro F."/>
            <person name="Zusman T."/>
            <person name="Lifshitz Z."/>
            <person name="Cohen O."/>
            <person name="Gilbert J.A."/>
            <person name="Pupko T."/>
            <person name="Shuman H.A."/>
            <person name="Segal G."/>
        </authorList>
    </citation>
    <scope>NUCLEOTIDE SEQUENCE [LARGE SCALE GENOMIC DNA]</scope>
    <source>
        <strain evidence="4 6">1762-AUS-E</strain>
    </source>
</reference>
<name>A0A0W0R4C5_9GAMM</name>
<dbReference type="RefSeq" id="WP_058461656.1">
    <property type="nucleotide sequence ID" value="NZ_CAAAHS010000004.1"/>
</dbReference>
<dbReference type="EMBL" id="LNKA01000001">
    <property type="protein sequence ID" value="KTC65935.1"/>
    <property type="molecule type" value="Genomic_DNA"/>
</dbReference>
<dbReference type="PATRIC" id="fig|45056.6.peg.613"/>
<dbReference type="KEGG" id="ladl:NCTC12735_01189"/>
<feature type="signal peptide" evidence="2">
    <location>
        <begin position="1"/>
        <end position="18"/>
    </location>
</feature>
<feature type="chain" id="PRO_5033244843" evidence="2">
    <location>
        <begin position="19"/>
        <end position="213"/>
    </location>
</feature>
<evidence type="ECO:0000256" key="2">
    <source>
        <dbReference type="SAM" id="SignalP"/>
    </source>
</evidence>
<dbReference type="EMBL" id="LR134427">
    <property type="protein sequence ID" value="VEH85555.1"/>
    <property type="molecule type" value="Genomic_DNA"/>
</dbReference>
<sequence length="213" mass="23482">MKILLASTALLASQFVFAAPPIDGWYASVFGGYAYIPNNVSKTINLLTYTDVNYESGWDTGGSFGYKSTPMRYEAELTYLTADVDHFRINNIRQANGSGSVNTFVAMANIYYDFPGIVAPSIEPYVGAGLGYGHVKSELKNTTQFFSTTFSGANSVFAYQGMAGLTFNFAENYAASIGYRYLATDKVDELGKIFQAHMANIGLTYRFDEVRYK</sequence>
<dbReference type="Proteomes" id="UP000281170">
    <property type="component" value="Plasmid 18"/>
</dbReference>
<gene>
    <name evidence="4" type="ORF">Lade_0593</name>
    <name evidence="5" type="ORF">NCTC12735_01189</name>
</gene>
<dbReference type="STRING" id="45056.Lade_0593"/>
<organism evidence="4 6">
    <name type="scientific">Legionella adelaidensis</name>
    <dbReference type="NCBI Taxonomy" id="45056"/>
    <lineage>
        <taxon>Bacteria</taxon>
        <taxon>Pseudomonadati</taxon>
        <taxon>Pseudomonadota</taxon>
        <taxon>Gammaproteobacteria</taxon>
        <taxon>Legionellales</taxon>
        <taxon>Legionellaceae</taxon>
        <taxon>Legionella</taxon>
    </lineage>
</organism>
<evidence type="ECO:0000313" key="5">
    <source>
        <dbReference type="EMBL" id="VEH85555.1"/>
    </source>
</evidence>
<dbReference type="InterPro" id="IPR027385">
    <property type="entry name" value="Beta-barrel_OMP"/>
</dbReference>
<proteinExistence type="predicted"/>
<dbReference type="Proteomes" id="UP000054859">
    <property type="component" value="Unassembled WGS sequence"/>
</dbReference>
<evidence type="ECO:0000256" key="1">
    <source>
        <dbReference type="ARBA" id="ARBA00022729"/>
    </source>
</evidence>
<dbReference type="Gene3D" id="2.40.160.20">
    <property type="match status" value="1"/>
</dbReference>